<dbReference type="SUPFAM" id="SSF53335">
    <property type="entry name" value="S-adenosyl-L-methionine-dependent methyltransferases"/>
    <property type="match status" value="1"/>
</dbReference>
<dbReference type="Gene3D" id="3.40.50.150">
    <property type="entry name" value="Vaccinia Virus protein VP39"/>
    <property type="match status" value="1"/>
</dbReference>
<dbReference type="GO" id="GO:0009007">
    <property type="term" value="F:site-specific DNA-methyltransferase (adenine-specific) activity"/>
    <property type="evidence" value="ECO:0007669"/>
    <property type="project" value="UniProtKB-EC"/>
</dbReference>
<evidence type="ECO:0000313" key="5">
    <source>
        <dbReference type="EMBL" id="ABS51671.1"/>
    </source>
</evidence>
<keyword evidence="6" id="KW-1185">Reference proteome</keyword>
<dbReference type="GO" id="GO:0032259">
    <property type="term" value="P:methylation"/>
    <property type="evidence" value="ECO:0007669"/>
    <property type="project" value="UniProtKB-KW"/>
</dbReference>
<dbReference type="InterPro" id="IPR002941">
    <property type="entry name" value="DNA_methylase_N4/N6"/>
</dbReference>
<feature type="domain" description="DNA methylase N-4/N-6" evidence="4">
    <location>
        <begin position="23"/>
        <end position="83"/>
    </location>
</feature>
<proteinExistence type="inferred from homology"/>
<dbReference type="OrthoDB" id="9800801at2"/>
<keyword evidence="3 5" id="KW-0808">Transferase</keyword>
<evidence type="ECO:0000256" key="3">
    <source>
        <dbReference type="ARBA" id="ARBA00022679"/>
    </source>
</evidence>
<dbReference type="eggNOG" id="COG2189">
    <property type="taxonomic scope" value="Bacteria"/>
</dbReference>
<organism evidence="5 6">
    <name type="scientific">Campylobacter hominis (strain ATCC BAA-381 / DSM 21671 / CCUG 45161 / LMG 19568 / NCTC 13146 / CH001A)</name>
    <dbReference type="NCBI Taxonomy" id="360107"/>
    <lineage>
        <taxon>Bacteria</taxon>
        <taxon>Pseudomonadati</taxon>
        <taxon>Campylobacterota</taxon>
        <taxon>Epsilonproteobacteria</taxon>
        <taxon>Campylobacterales</taxon>
        <taxon>Campylobacteraceae</taxon>
        <taxon>Campylobacter</taxon>
    </lineage>
</organism>
<dbReference type="REBASE" id="15932">
    <property type="entry name" value="M.Cho381ORF1065P"/>
</dbReference>
<dbReference type="Pfam" id="PF01555">
    <property type="entry name" value="N6_N4_Mtase"/>
    <property type="match status" value="1"/>
</dbReference>
<dbReference type="RefSeq" id="WP_012108921.1">
    <property type="nucleotide sequence ID" value="NC_009714.1"/>
</dbReference>
<dbReference type="STRING" id="360107.CHAB381_1065"/>
<evidence type="ECO:0000256" key="1">
    <source>
        <dbReference type="ARBA" id="ARBA00006594"/>
    </source>
</evidence>
<evidence type="ECO:0000313" key="6">
    <source>
        <dbReference type="Proteomes" id="UP000002407"/>
    </source>
</evidence>
<dbReference type="InterPro" id="IPR029063">
    <property type="entry name" value="SAM-dependent_MTases_sf"/>
</dbReference>
<name>A7I282_CAMHC</name>
<accession>A7I282</accession>
<protein>
    <submittedName>
        <fullName evidence="5">Modification methylase CcrMI (Adenine-specificmethyltransferase CcrMI) (M.CcrMI)</fullName>
        <ecNumber evidence="5">2.1.1.72</ecNumber>
    </submittedName>
</protein>
<dbReference type="EC" id="2.1.1.72" evidence="5"/>
<dbReference type="PROSITE" id="PS00092">
    <property type="entry name" value="N6_MTASE"/>
    <property type="match status" value="1"/>
</dbReference>
<evidence type="ECO:0000259" key="4">
    <source>
        <dbReference type="Pfam" id="PF01555"/>
    </source>
</evidence>
<reference evidence="6" key="1">
    <citation type="submission" date="2007-07" db="EMBL/GenBank/DDBJ databases">
        <title>Complete genome sequence of Campylobacter hominis ATCC BAA-381, a commensal isolated from the human gastrointestinal tract.</title>
        <authorList>
            <person name="Fouts D.E."/>
            <person name="Mongodin E.F."/>
            <person name="Puiu D."/>
            <person name="Sebastian Y."/>
            <person name="Miller W.G."/>
            <person name="Mandrell R.E."/>
            <person name="Nelson K.E."/>
        </authorList>
    </citation>
    <scope>NUCLEOTIDE SEQUENCE [LARGE SCALE GENOMIC DNA]</scope>
    <source>
        <strain evidence="6">ATCC BAA-381 / LMG 19568 / NCTC 13146 / CH001A</strain>
    </source>
</reference>
<dbReference type="EMBL" id="CP000776">
    <property type="protein sequence ID" value="ABS51671.1"/>
    <property type="molecule type" value="Genomic_DNA"/>
</dbReference>
<comment type="similarity">
    <text evidence="1">Belongs to the N(4)/N(6)-methyltransferase family.</text>
</comment>
<dbReference type="GO" id="GO:0008170">
    <property type="term" value="F:N-methyltransferase activity"/>
    <property type="evidence" value="ECO:0007669"/>
    <property type="project" value="InterPro"/>
</dbReference>
<keyword evidence="2 5" id="KW-0489">Methyltransferase</keyword>
<dbReference type="HOGENOM" id="CLU_2463279_0_0_7"/>
<dbReference type="Proteomes" id="UP000002407">
    <property type="component" value="Chromosome"/>
</dbReference>
<evidence type="ECO:0000256" key="2">
    <source>
        <dbReference type="ARBA" id="ARBA00022603"/>
    </source>
</evidence>
<dbReference type="AlphaFoldDB" id="A7I282"/>
<dbReference type="InterPro" id="IPR002052">
    <property type="entry name" value="DNA_methylase_N6_adenine_CS"/>
</dbReference>
<gene>
    <name evidence="5" type="ordered locus">CHAB381_1065</name>
</gene>
<dbReference type="GO" id="GO:0003677">
    <property type="term" value="F:DNA binding"/>
    <property type="evidence" value="ECO:0007669"/>
    <property type="project" value="InterPro"/>
</dbReference>
<dbReference type="KEGG" id="cha:CHAB381_1065"/>
<sequence>MIKNTILQGDCLKILKTLPDKSIDLIFADPPYWMRVDGILKRPEGENFSGCDDKRDNNFLNNDDYSQFTEKWLNECKIVLKNNEIRKK</sequence>